<dbReference type="InterPro" id="IPR018866">
    <property type="entry name" value="Znf-4CXXC_R1"/>
</dbReference>
<keyword evidence="5" id="KW-0597">Phosphoprotein</keyword>
<evidence type="ECO:0000256" key="4">
    <source>
        <dbReference type="ARBA" id="ARBA00022499"/>
    </source>
</evidence>
<evidence type="ECO:0000313" key="14">
    <source>
        <dbReference type="Proteomes" id="UP000077202"/>
    </source>
</evidence>
<comment type="subcellular location">
    <subcellularLocation>
        <location evidence="2">Cytoplasm</location>
    </subcellularLocation>
    <subcellularLocation>
        <location evidence="1">Nucleus</location>
    </subcellularLocation>
</comment>
<feature type="compositionally biased region" description="Polar residues" evidence="10">
    <location>
        <begin position="186"/>
        <end position="195"/>
    </location>
</feature>
<dbReference type="EMBL" id="LVLJ01001769">
    <property type="protein sequence ID" value="OAE28112.1"/>
    <property type="molecule type" value="Genomic_DNA"/>
</dbReference>
<dbReference type="Proteomes" id="UP000077202">
    <property type="component" value="Unassembled WGS sequence"/>
</dbReference>
<dbReference type="InterPro" id="IPR028942">
    <property type="entry name" value="WHIM1_dom"/>
</dbReference>
<keyword evidence="14" id="KW-1185">Reference proteome</keyword>
<feature type="region of interest" description="Disordered" evidence="10">
    <location>
        <begin position="385"/>
        <end position="406"/>
    </location>
</feature>
<evidence type="ECO:0000256" key="6">
    <source>
        <dbReference type="ARBA" id="ARBA00022843"/>
    </source>
</evidence>
<evidence type="ECO:0000256" key="1">
    <source>
        <dbReference type="ARBA" id="ARBA00004123"/>
    </source>
</evidence>
<comment type="caution">
    <text evidence="13">The sequence shown here is derived from an EMBL/GenBank/DDBJ whole genome shotgun (WGS) entry which is preliminary data.</text>
</comment>
<evidence type="ECO:0008006" key="15">
    <source>
        <dbReference type="Google" id="ProtNLM"/>
    </source>
</evidence>
<sequence>MARPKDSQAGSFVPAVAEGRRISPSSTPSNVHCFDNIIVLDSEEETEAATCRPSSRDGGKASLSSVDHSPMLSPSKSPESKKMKDSRKRVLAVEDAGGASIFESKCFQASPSFTKRSTIGGAVDGSFPHIDIRTHAELRDDMDLVPCEQPAKAKRKLKNGDNESVELQSSPITELAELDNKENHGSEVQSGNGVKSPNGGKKRKQPAEFPVQPESSTQLTLPSPLLVADGVVPIQAKLLTTCHQCRQRLDTSLAYCKNTAGKRACTQKYCGKCLRNRYGEIVAEVEDLQAWSCPRCRGICNCSMCMKKRGLAPTGGLAKKAKAAGYSSVADLLEKFPNMREDRYIREDTTAVSSGSKEFKPTFHNHFRESVFGCEGSQTGEVAKGSGKQKLREAPATDNGVAQASTDGEKVRTDLCQTECVRQECDQIAPVGVGKKKSWRKKKLQVESTVPVGGDQIGSTEGDEKAECISPQGDEIAPVERSKKKRGRKKNAQVEVNGATVEVHHSKDQDFACKLETDVVVEGTSKKKKKRKSRAKLHVAEEDMNALPADFVDDSPVEAFEEEGPEEDIVLPIGRLWFFRWDLSSDLQEIPVEFSSFTSHVQPLGLRRVKAQKILSEMIRGGTLRRGGQSDLVQLHVQLLSIILDDVDDETNIAMSATSKNCWVYHLERHLCGQFLSAKRDPETHISEEKADERRPSGSLLGTKPQPISLWPVPGESMTVIVKALKRGVEGYSHLSLTTRLQLLASLCDDTLTTKKMRDYVEKVIINRETESKENREELLAVKKQYAILLIIASLKRELRSTLTNSPIRNMPRTAREVHENDVKEVLAAKRDNKVPVVSPQQLAKVKEVFAKLAARESYLTETAAKLNGPRSDALRSEPAAVYKNSCKFWRLNGANDRRLVVLQDISNLDYGAPDEAWSIFPKEREEEVLECIAYLNSRKKPVVKSARQRKRRKAASRVDSTDATSSQPQQPQQPEVSIIDLSD</sequence>
<evidence type="ECO:0000256" key="3">
    <source>
        <dbReference type="ARBA" id="ARBA00022490"/>
    </source>
</evidence>
<dbReference type="GO" id="GO:0005737">
    <property type="term" value="C:cytoplasm"/>
    <property type="evidence" value="ECO:0007669"/>
    <property type="project" value="UniProtKB-SubCell"/>
</dbReference>
<dbReference type="Pfam" id="PF10497">
    <property type="entry name" value="zf-4CXXC_R1"/>
    <property type="match status" value="1"/>
</dbReference>
<dbReference type="GO" id="GO:0005634">
    <property type="term" value="C:nucleus"/>
    <property type="evidence" value="ECO:0007669"/>
    <property type="project" value="UniProtKB-SubCell"/>
</dbReference>
<dbReference type="PANTHER" id="PTHR31169:SF8">
    <property type="entry name" value="ZINC-FINGER DOMAIN OF MONOAMINE-OXIDASE A REPRESSOR R1 PROTEIN"/>
    <property type="match status" value="1"/>
</dbReference>
<evidence type="ECO:0000256" key="5">
    <source>
        <dbReference type="ARBA" id="ARBA00022553"/>
    </source>
</evidence>
<keyword evidence="4" id="KW-1017">Isopeptide bond</keyword>
<evidence type="ECO:0000256" key="8">
    <source>
        <dbReference type="ARBA" id="ARBA00023163"/>
    </source>
</evidence>
<feature type="region of interest" description="Disordered" evidence="10">
    <location>
        <begin position="944"/>
        <end position="984"/>
    </location>
</feature>
<feature type="region of interest" description="Disordered" evidence="10">
    <location>
        <begin position="45"/>
        <end position="89"/>
    </location>
</feature>
<feature type="compositionally biased region" description="Basic and acidic residues" evidence="10">
    <location>
        <begin position="682"/>
        <end position="696"/>
    </location>
</feature>
<evidence type="ECO:0000256" key="2">
    <source>
        <dbReference type="ARBA" id="ARBA00004496"/>
    </source>
</evidence>
<evidence type="ECO:0000259" key="11">
    <source>
        <dbReference type="Pfam" id="PF10497"/>
    </source>
</evidence>
<evidence type="ECO:0000313" key="13">
    <source>
        <dbReference type="EMBL" id="OAE28112.1"/>
    </source>
</evidence>
<keyword evidence="9" id="KW-0539">Nucleus</keyword>
<feature type="compositionally biased region" description="Basic residues" evidence="10">
    <location>
        <begin position="944"/>
        <end position="956"/>
    </location>
</feature>
<feature type="region of interest" description="Disordered" evidence="10">
    <location>
        <begin position="682"/>
        <end position="706"/>
    </location>
</feature>
<keyword evidence="3" id="KW-0963">Cytoplasm</keyword>
<organism evidence="13 14">
    <name type="scientific">Marchantia polymorpha subsp. ruderalis</name>
    <dbReference type="NCBI Taxonomy" id="1480154"/>
    <lineage>
        <taxon>Eukaryota</taxon>
        <taxon>Viridiplantae</taxon>
        <taxon>Streptophyta</taxon>
        <taxon>Embryophyta</taxon>
        <taxon>Marchantiophyta</taxon>
        <taxon>Marchantiopsida</taxon>
        <taxon>Marchantiidae</taxon>
        <taxon>Marchantiales</taxon>
        <taxon>Marchantiaceae</taxon>
        <taxon>Marchantia</taxon>
    </lineage>
</organism>
<feature type="domain" description="Zinc-finger" evidence="11">
    <location>
        <begin position="238"/>
        <end position="333"/>
    </location>
</feature>
<dbReference type="Pfam" id="PF15612">
    <property type="entry name" value="WHIM1"/>
    <property type="match status" value="1"/>
</dbReference>
<reference evidence="13" key="1">
    <citation type="submission" date="2016-03" db="EMBL/GenBank/DDBJ databases">
        <title>Mechanisms controlling the formation of the plant cell surface in tip-growing cells are functionally conserved among land plants.</title>
        <authorList>
            <person name="Honkanen S."/>
            <person name="Jones V.A."/>
            <person name="Morieri G."/>
            <person name="Champion C."/>
            <person name="Hetherington A.J."/>
            <person name="Kelly S."/>
            <person name="Saint-Marcoux D."/>
            <person name="Proust H."/>
            <person name="Prescott H."/>
            <person name="Dolan L."/>
        </authorList>
    </citation>
    <scope>NUCLEOTIDE SEQUENCE [LARGE SCALE GENOMIC DNA]</scope>
    <source>
        <tissue evidence="13">Whole gametophyte</tissue>
    </source>
</reference>
<evidence type="ECO:0000256" key="10">
    <source>
        <dbReference type="SAM" id="MobiDB-lite"/>
    </source>
</evidence>
<dbReference type="AlphaFoldDB" id="A0A176W6M1"/>
<evidence type="ECO:0000256" key="7">
    <source>
        <dbReference type="ARBA" id="ARBA00023015"/>
    </source>
</evidence>
<accession>A0A176W6M1</accession>
<dbReference type="PANTHER" id="PTHR31169">
    <property type="entry name" value="OS05G0300700 PROTEIN"/>
    <property type="match status" value="1"/>
</dbReference>
<evidence type="ECO:0000259" key="12">
    <source>
        <dbReference type="Pfam" id="PF15612"/>
    </source>
</evidence>
<dbReference type="InterPro" id="IPR040221">
    <property type="entry name" value="CDCA7/CDA7L"/>
</dbReference>
<gene>
    <name evidence="13" type="ORF">AXG93_136s1270</name>
</gene>
<protein>
    <recommendedName>
        <fullName evidence="15">Zinc-finger domain-containing protein</fullName>
    </recommendedName>
</protein>
<evidence type="ECO:0000256" key="9">
    <source>
        <dbReference type="ARBA" id="ARBA00023242"/>
    </source>
</evidence>
<feature type="region of interest" description="Disordered" evidence="10">
    <location>
        <begin position="1"/>
        <end position="31"/>
    </location>
</feature>
<proteinExistence type="predicted"/>
<name>A0A176W6M1_MARPO</name>
<feature type="region of interest" description="Disordered" evidence="10">
    <location>
        <begin position="181"/>
        <end position="218"/>
    </location>
</feature>
<keyword evidence="8" id="KW-0804">Transcription</keyword>
<keyword evidence="7" id="KW-0805">Transcription regulation</keyword>
<keyword evidence="6" id="KW-0832">Ubl conjugation</keyword>
<feature type="domain" description="WHIM1" evidence="12">
    <location>
        <begin position="731"/>
        <end position="762"/>
    </location>
</feature>
<feature type="region of interest" description="Disordered" evidence="10">
    <location>
        <begin position="153"/>
        <end position="172"/>
    </location>
</feature>
<dbReference type="GO" id="GO:0006355">
    <property type="term" value="P:regulation of DNA-templated transcription"/>
    <property type="evidence" value="ECO:0007669"/>
    <property type="project" value="InterPro"/>
</dbReference>